<dbReference type="Gramene" id="Vitis13g02221.t01">
    <property type="protein sequence ID" value="Vitis13g02221.t01.CDS"/>
    <property type="gene ID" value="Vitis13g02221"/>
</dbReference>
<accession>A0A438IA32</accession>
<dbReference type="Proteomes" id="UP000288805">
    <property type="component" value="Unassembled WGS sequence"/>
</dbReference>
<dbReference type="AlphaFoldDB" id="A0A438IA32"/>
<name>A0A438IA32_VITVI</name>
<organism evidence="2 3">
    <name type="scientific">Vitis vinifera</name>
    <name type="common">Grape</name>
    <dbReference type="NCBI Taxonomy" id="29760"/>
    <lineage>
        <taxon>Eukaryota</taxon>
        <taxon>Viridiplantae</taxon>
        <taxon>Streptophyta</taxon>
        <taxon>Embryophyta</taxon>
        <taxon>Tracheophyta</taxon>
        <taxon>Spermatophyta</taxon>
        <taxon>Magnoliopsida</taxon>
        <taxon>eudicotyledons</taxon>
        <taxon>Gunneridae</taxon>
        <taxon>Pentapetalae</taxon>
        <taxon>rosids</taxon>
        <taxon>Vitales</taxon>
        <taxon>Vitaceae</taxon>
        <taxon>Viteae</taxon>
        <taxon>Vitis</taxon>
    </lineage>
</organism>
<dbReference type="Pfam" id="PF03732">
    <property type="entry name" value="Retrotrans_gag"/>
    <property type="match status" value="1"/>
</dbReference>
<dbReference type="EMBL" id="QGNW01000128">
    <property type="protein sequence ID" value="RVW93566.1"/>
    <property type="molecule type" value="Genomic_DNA"/>
</dbReference>
<evidence type="ECO:0000313" key="2">
    <source>
        <dbReference type="EMBL" id="RVW93566.1"/>
    </source>
</evidence>
<dbReference type="PANTHER" id="PTHR37610:SF97">
    <property type="entry name" value="RETROTRANSPOSON GAG DOMAIN-CONTAINING PROTEIN"/>
    <property type="match status" value="1"/>
</dbReference>
<evidence type="ECO:0000313" key="3">
    <source>
        <dbReference type="Proteomes" id="UP000288805"/>
    </source>
</evidence>
<comment type="caution">
    <text evidence="2">The sequence shown here is derived from an EMBL/GenBank/DDBJ whole genome shotgun (WGS) entry which is preliminary data.</text>
</comment>
<dbReference type="InterPro" id="IPR005162">
    <property type="entry name" value="Retrotrans_gag_dom"/>
</dbReference>
<gene>
    <name evidence="2" type="ORF">CK203_028903</name>
</gene>
<evidence type="ECO:0000259" key="1">
    <source>
        <dbReference type="Pfam" id="PF03732"/>
    </source>
</evidence>
<feature type="domain" description="Retrotransposon gag" evidence="1">
    <location>
        <begin position="49"/>
        <end position="112"/>
    </location>
</feature>
<dbReference type="PANTHER" id="PTHR37610">
    <property type="entry name" value="CCHC-TYPE DOMAIN-CONTAINING PROTEIN"/>
    <property type="match status" value="1"/>
</dbReference>
<protein>
    <recommendedName>
        <fullName evidence="1">Retrotransposon gag domain-containing protein</fullName>
    </recommendedName>
</protein>
<proteinExistence type="predicted"/>
<sequence>MLMALTAKNKTSFINSSIPQPAIDYLLYGAWNRCNNMVDSWILNSVAWEIADSLLYISTTTEIWNDLRERFHQTNAPRIFKVRKALMALNQGAFDVNTYYTRHKILWDELKEFQPILICHCGMMKAWMEYQQKECVI</sequence>
<reference evidence="2 3" key="1">
    <citation type="journal article" date="2018" name="PLoS Genet.">
        <title>Population sequencing reveals clonal diversity and ancestral inbreeding in the grapevine cultivar Chardonnay.</title>
        <authorList>
            <person name="Roach M.J."/>
            <person name="Johnson D.L."/>
            <person name="Bohlmann J."/>
            <person name="van Vuuren H.J."/>
            <person name="Jones S.J."/>
            <person name="Pretorius I.S."/>
            <person name="Schmidt S.A."/>
            <person name="Borneman A.R."/>
        </authorList>
    </citation>
    <scope>NUCLEOTIDE SEQUENCE [LARGE SCALE GENOMIC DNA]</scope>
    <source>
        <strain evidence="3">cv. Chardonnay</strain>
        <tissue evidence="2">Leaf</tissue>
    </source>
</reference>